<dbReference type="PANTHER" id="PTHR32134">
    <property type="entry name" value="FNIP REPEAT-CONTAINING PROTEIN"/>
    <property type="match status" value="1"/>
</dbReference>
<dbReference type="InterPro" id="IPR051251">
    <property type="entry name" value="STK_FNIP-Repeat"/>
</dbReference>
<dbReference type="SUPFAM" id="SSF52058">
    <property type="entry name" value="L domain-like"/>
    <property type="match status" value="1"/>
</dbReference>
<accession>A0A1L0DFR2</accession>
<dbReference type="AlphaFoldDB" id="A0A1L0DFR2"/>
<dbReference type="InterPro" id="IPR001611">
    <property type="entry name" value="Leu-rich_rpt"/>
</dbReference>
<name>A0A1L0DFR2_9ASCO</name>
<evidence type="ECO:0000313" key="1">
    <source>
        <dbReference type="EMBL" id="SGZ54744.1"/>
    </source>
</evidence>
<gene>
    <name evidence="1" type="ORF">SAMEA4029009_CIC11G00000003097</name>
</gene>
<sequence>MLSPFLPPEVVLNIFLYVPAFYLKYFHDGLPTGKLKDIVAFNLYKSVYFGPPTPDESLRRISIEELRELARQDSGPRIKVLILEEIDDIGDYKDVFESFLQFVGENPLFMAEIPVVHYKGSTIFLTKYASRLTVANFVSWKGLELYASDISSTLNIVVPSNLAELKFANEANTYMAILGFPSTLRKLAVFANVDTGKICLPAHLEEFECMSEIQIWDEFPQGLKKLSLLQHCIPPEFEFTDSLTDLSLRSCSIRHSGLTRFVLPQNLKKLTLSHNPLGSIDRVNFPDSLEDLDISGCGISSLADVTFPPLLEKLQVSDNVLTNLDNVDFPPLKFLDVSTHSTVFITSMSKIKFPTTLVTLCSSGQPVEDWSNTKLPESLQVLTIMASERAADLRFPKCLEKLRILFLKSSRAVFADLKLPKTLVLLHLQNGKCLDFDWNLPLLKKMYVKGIVGSIRIPDTVEELELFARDYEVYQNLTLPYGLESVTMRYLITRYPETLHTLKITNFDSQLEVEWPSRLRTLYLSPGDYDDVNGSNLKLPRTLEFLKSEFDPEPEWRLQRLLSARS</sequence>
<dbReference type="EMBL" id="LT635767">
    <property type="protein sequence ID" value="SGZ54744.1"/>
    <property type="molecule type" value="Genomic_DNA"/>
</dbReference>
<reference evidence="1 2" key="1">
    <citation type="submission" date="2016-10" db="EMBL/GenBank/DDBJ databases">
        <authorList>
            <person name="de Groot N.N."/>
        </authorList>
    </citation>
    <scope>NUCLEOTIDE SEQUENCE [LARGE SCALE GENOMIC DNA]</scope>
    <source>
        <strain evidence="1 2">PYCC 4715</strain>
    </source>
</reference>
<protein>
    <submittedName>
        <fullName evidence="1">CIC11C00000003097</fullName>
    </submittedName>
</protein>
<dbReference type="PANTHER" id="PTHR32134:SF180">
    <property type="entry name" value="FNIP REPEAT-CONTAINING PROTEIN"/>
    <property type="match status" value="1"/>
</dbReference>
<evidence type="ECO:0000313" key="2">
    <source>
        <dbReference type="Proteomes" id="UP000182259"/>
    </source>
</evidence>
<dbReference type="Proteomes" id="UP000182259">
    <property type="component" value="Chromosome IV"/>
</dbReference>
<dbReference type="Gene3D" id="3.80.10.10">
    <property type="entry name" value="Ribonuclease Inhibitor"/>
    <property type="match status" value="1"/>
</dbReference>
<proteinExistence type="predicted"/>
<dbReference type="PROSITE" id="PS51450">
    <property type="entry name" value="LRR"/>
    <property type="match status" value="1"/>
</dbReference>
<dbReference type="InterPro" id="IPR032675">
    <property type="entry name" value="LRR_dom_sf"/>
</dbReference>
<organism evidence="1 2">
    <name type="scientific">Sungouiella intermedia</name>
    <dbReference type="NCBI Taxonomy" id="45354"/>
    <lineage>
        <taxon>Eukaryota</taxon>
        <taxon>Fungi</taxon>
        <taxon>Dikarya</taxon>
        <taxon>Ascomycota</taxon>
        <taxon>Saccharomycotina</taxon>
        <taxon>Pichiomycetes</taxon>
        <taxon>Metschnikowiaceae</taxon>
        <taxon>Sungouiella</taxon>
    </lineage>
</organism>